<dbReference type="OrthoDB" id="1492465at2"/>
<name>A0A5J5J219_9MICO</name>
<dbReference type="AlphaFoldDB" id="A0A5J5J219"/>
<organism evidence="2 3">
    <name type="scientific">Microbacterium rhizomatis</name>
    <dbReference type="NCBI Taxonomy" id="1631477"/>
    <lineage>
        <taxon>Bacteria</taxon>
        <taxon>Bacillati</taxon>
        <taxon>Actinomycetota</taxon>
        <taxon>Actinomycetes</taxon>
        <taxon>Micrococcales</taxon>
        <taxon>Microbacteriaceae</taxon>
        <taxon>Microbacterium</taxon>
    </lineage>
</organism>
<dbReference type="Proteomes" id="UP000325827">
    <property type="component" value="Unassembled WGS sequence"/>
</dbReference>
<dbReference type="InterPro" id="IPR037401">
    <property type="entry name" value="SnoaL-like"/>
</dbReference>
<dbReference type="EMBL" id="VYSA01000002">
    <property type="protein sequence ID" value="KAA9107729.1"/>
    <property type="molecule type" value="Genomic_DNA"/>
</dbReference>
<evidence type="ECO:0000259" key="1">
    <source>
        <dbReference type="Pfam" id="PF13577"/>
    </source>
</evidence>
<evidence type="ECO:0000313" key="3">
    <source>
        <dbReference type="Proteomes" id="UP000325827"/>
    </source>
</evidence>
<accession>A0A5J5J219</accession>
<dbReference type="InterPro" id="IPR032710">
    <property type="entry name" value="NTF2-like_dom_sf"/>
</dbReference>
<dbReference type="Pfam" id="PF13577">
    <property type="entry name" value="SnoaL_4"/>
    <property type="match status" value="1"/>
</dbReference>
<reference evidence="3" key="1">
    <citation type="submission" date="2019-09" db="EMBL/GenBank/DDBJ databases">
        <title>Mumia zhuanghuii sp. nov. isolated from the intestinal contents of plateau pika (Ochotona curzoniae) in the Qinghai-Tibet plateau of China.</title>
        <authorList>
            <person name="Tian Z."/>
        </authorList>
    </citation>
    <scope>NUCLEOTIDE SEQUENCE [LARGE SCALE GENOMIC DNA]</scope>
    <source>
        <strain evidence="3">JCM 30598</strain>
    </source>
</reference>
<proteinExistence type="predicted"/>
<gene>
    <name evidence="2" type="ORF">F6B43_09790</name>
</gene>
<dbReference type="RefSeq" id="WP_150448764.1">
    <property type="nucleotide sequence ID" value="NZ_VYSA01000002.1"/>
</dbReference>
<feature type="domain" description="SnoaL-like" evidence="1">
    <location>
        <begin position="12"/>
        <end position="133"/>
    </location>
</feature>
<dbReference type="SUPFAM" id="SSF54427">
    <property type="entry name" value="NTF2-like"/>
    <property type="match status" value="1"/>
</dbReference>
<sequence>MNDRAEHEDAVRARLSALLAEFWFDVDHNGGSGAAGYFTPDARLRFEEASFRGTAQIAEVYRARAARGPRVSRHLVTNVHVLESESGRARTVSALLLFAEDGHAPRPRILPALVADVWDEFEFIEGRWLINARWIRNQFLESSDDLAVPVK</sequence>
<keyword evidence="3" id="KW-1185">Reference proteome</keyword>
<comment type="caution">
    <text evidence="2">The sequence shown here is derived from an EMBL/GenBank/DDBJ whole genome shotgun (WGS) entry which is preliminary data.</text>
</comment>
<dbReference type="Gene3D" id="3.10.450.50">
    <property type="match status" value="1"/>
</dbReference>
<evidence type="ECO:0000313" key="2">
    <source>
        <dbReference type="EMBL" id="KAA9107729.1"/>
    </source>
</evidence>
<protein>
    <recommendedName>
        <fullName evidence="1">SnoaL-like domain-containing protein</fullName>
    </recommendedName>
</protein>